<sequence>MGNSTSTNPRASGRTHEYPYESSGSRMRRIDYGRMEHDIGYATSKPRSTSHSHSRTKRSNSTKDHTHTKYAHSNDLFTRDPLPPIHQPVRSANPYGHPVKGYPRSSSRYEPERPSKPRTRSISRAGSIRSPATINPAEYYADCIGRGNPYSMSMSMSVHDPARRRSGSAPHDRAGVRKCNVADSSNAKVGSKARKASRTESAWTYDWPSMSMSVISRSGSRGGSRRY</sequence>
<comment type="caution">
    <text evidence="2">The sequence shown here is derived from an EMBL/GenBank/DDBJ whole genome shotgun (WGS) entry which is preliminary data.</text>
</comment>
<dbReference type="Proteomes" id="UP001334248">
    <property type="component" value="Unassembled WGS sequence"/>
</dbReference>
<gene>
    <name evidence="2" type="ORF">PMZ80_004249</name>
</gene>
<feature type="region of interest" description="Disordered" evidence="1">
    <location>
        <begin position="155"/>
        <end position="201"/>
    </location>
</feature>
<evidence type="ECO:0000313" key="2">
    <source>
        <dbReference type="EMBL" id="KAK5943242.1"/>
    </source>
</evidence>
<protein>
    <submittedName>
        <fullName evidence="2">Uncharacterized protein</fullName>
    </submittedName>
</protein>
<evidence type="ECO:0000256" key="1">
    <source>
        <dbReference type="SAM" id="MobiDB-lite"/>
    </source>
</evidence>
<feature type="compositionally biased region" description="Polar residues" evidence="1">
    <location>
        <begin position="1"/>
        <end position="10"/>
    </location>
</feature>
<feature type="compositionally biased region" description="Basic residues" evidence="1">
    <location>
        <begin position="48"/>
        <end position="60"/>
    </location>
</feature>
<name>A0ABR0RRL1_9EURO</name>
<accession>A0ABR0RRL1</accession>
<organism evidence="2 3">
    <name type="scientific">Knufia obscura</name>
    <dbReference type="NCBI Taxonomy" id="1635080"/>
    <lineage>
        <taxon>Eukaryota</taxon>
        <taxon>Fungi</taxon>
        <taxon>Dikarya</taxon>
        <taxon>Ascomycota</taxon>
        <taxon>Pezizomycotina</taxon>
        <taxon>Eurotiomycetes</taxon>
        <taxon>Chaetothyriomycetidae</taxon>
        <taxon>Chaetothyriales</taxon>
        <taxon>Trichomeriaceae</taxon>
        <taxon>Knufia</taxon>
    </lineage>
</organism>
<feature type="compositionally biased region" description="Basic and acidic residues" evidence="1">
    <location>
        <begin position="28"/>
        <end position="39"/>
    </location>
</feature>
<dbReference type="EMBL" id="JAVHJV010000004">
    <property type="protein sequence ID" value="KAK5943242.1"/>
    <property type="molecule type" value="Genomic_DNA"/>
</dbReference>
<keyword evidence="3" id="KW-1185">Reference proteome</keyword>
<dbReference type="GeneID" id="89997698"/>
<feature type="region of interest" description="Disordered" evidence="1">
    <location>
        <begin position="1"/>
        <end position="129"/>
    </location>
</feature>
<reference evidence="2 3" key="1">
    <citation type="journal article" date="2023" name="Res Sq">
        <title>Genomic and morphological characterization of Knufia obscura isolated from the Mars 2020 spacecraft assembly facility.</title>
        <authorList>
            <person name="Chander A.M."/>
            <person name="Teixeira M.M."/>
            <person name="Singh N.K."/>
            <person name="Williams M.P."/>
            <person name="Parker C.W."/>
            <person name="Leo P."/>
            <person name="Stajich J.E."/>
            <person name="Torok T."/>
            <person name="Tighe S."/>
            <person name="Mason C.E."/>
            <person name="Venkateswaran K."/>
        </authorList>
    </citation>
    <scope>NUCLEOTIDE SEQUENCE [LARGE SCALE GENOMIC DNA]</scope>
    <source>
        <strain evidence="2 3">CCFEE 5817</strain>
    </source>
</reference>
<proteinExistence type="predicted"/>
<dbReference type="RefSeq" id="XP_064731332.1">
    <property type="nucleotide sequence ID" value="XM_064872674.1"/>
</dbReference>
<evidence type="ECO:0000313" key="3">
    <source>
        <dbReference type="Proteomes" id="UP001334248"/>
    </source>
</evidence>